<name>A0ABR3VST3_9PEZI</name>
<protein>
    <recommendedName>
        <fullName evidence="11">BZIP domain-containing protein</fullName>
    </recommendedName>
</protein>
<comment type="subcellular location">
    <subcellularLocation>
        <location evidence="1">Nucleus</location>
    </subcellularLocation>
</comment>
<sequence>MLPAKLCLPPCIIYALGWICHPALPPCPYEMHCALGILRAFRQRKEQYIKKLEQEVRDYAELENNLKAVQAENYGLREYIITLQSRLLDLHGECPQPPPNVNLAPPHIPPPGVSPSAEQPGTANSVSGTATSLEVVAQAVAGLARGDHLSDSGQYPERALKSEGGEADPKSTEDSSRQAQLGNIPSAPM</sequence>
<keyword evidence="10" id="KW-1185">Reference proteome</keyword>
<keyword evidence="3" id="KW-0805">Transcription regulation</keyword>
<evidence type="ECO:0000256" key="2">
    <source>
        <dbReference type="ARBA" id="ARBA00007163"/>
    </source>
</evidence>
<evidence type="ECO:0000256" key="5">
    <source>
        <dbReference type="ARBA" id="ARBA00023163"/>
    </source>
</evidence>
<comment type="caution">
    <text evidence="9">The sequence shown here is derived from an EMBL/GenBank/DDBJ whole genome shotgun (WGS) entry which is preliminary data.</text>
</comment>
<evidence type="ECO:0000256" key="6">
    <source>
        <dbReference type="ARBA" id="ARBA00023242"/>
    </source>
</evidence>
<dbReference type="SUPFAM" id="SSF57959">
    <property type="entry name" value="Leucine zipper domain"/>
    <property type="match status" value="1"/>
</dbReference>
<evidence type="ECO:0008006" key="11">
    <source>
        <dbReference type="Google" id="ProtNLM"/>
    </source>
</evidence>
<gene>
    <name evidence="9" type="ORF">VTK73DRAFT_1883</name>
</gene>
<dbReference type="PANTHER" id="PTHR40621">
    <property type="entry name" value="TRANSCRIPTION FACTOR KAPC-RELATED"/>
    <property type="match status" value="1"/>
</dbReference>
<dbReference type="InterPro" id="IPR050936">
    <property type="entry name" value="AP-1-like"/>
</dbReference>
<dbReference type="EMBL" id="JAZHXJ010001498">
    <property type="protein sequence ID" value="KAL1844737.1"/>
    <property type="molecule type" value="Genomic_DNA"/>
</dbReference>
<dbReference type="PANTHER" id="PTHR40621:SF11">
    <property type="entry name" value="TRANSCRIPTION FACTOR KAPC-RELATED"/>
    <property type="match status" value="1"/>
</dbReference>
<evidence type="ECO:0000256" key="8">
    <source>
        <dbReference type="SAM" id="MobiDB-lite"/>
    </source>
</evidence>
<comment type="similarity">
    <text evidence="2">Belongs to the bZIP family.</text>
</comment>
<dbReference type="InterPro" id="IPR046347">
    <property type="entry name" value="bZIP_sf"/>
</dbReference>
<dbReference type="Proteomes" id="UP001586593">
    <property type="component" value="Unassembled WGS sequence"/>
</dbReference>
<keyword evidence="6" id="KW-0539">Nucleus</keyword>
<feature type="region of interest" description="Disordered" evidence="8">
    <location>
        <begin position="94"/>
        <end position="126"/>
    </location>
</feature>
<accession>A0ABR3VST3</accession>
<evidence type="ECO:0000313" key="10">
    <source>
        <dbReference type="Proteomes" id="UP001586593"/>
    </source>
</evidence>
<evidence type="ECO:0000256" key="7">
    <source>
        <dbReference type="SAM" id="Coils"/>
    </source>
</evidence>
<reference evidence="9 10" key="1">
    <citation type="journal article" date="2024" name="Commun. Biol.">
        <title>Comparative genomic analysis of thermophilic fungi reveals convergent evolutionary adaptations and gene losses.</title>
        <authorList>
            <person name="Steindorff A.S."/>
            <person name="Aguilar-Pontes M.V."/>
            <person name="Robinson A.J."/>
            <person name="Andreopoulos B."/>
            <person name="LaButti K."/>
            <person name="Kuo A."/>
            <person name="Mondo S."/>
            <person name="Riley R."/>
            <person name="Otillar R."/>
            <person name="Haridas S."/>
            <person name="Lipzen A."/>
            <person name="Grimwood J."/>
            <person name="Schmutz J."/>
            <person name="Clum A."/>
            <person name="Reid I.D."/>
            <person name="Moisan M.C."/>
            <person name="Butler G."/>
            <person name="Nguyen T.T.M."/>
            <person name="Dewar K."/>
            <person name="Conant G."/>
            <person name="Drula E."/>
            <person name="Henrissat B."/>
            <person name="Hansel C."/>
            <person name="Singer S."/>
            <person name="Hutchinson M.I."/>
            <person name="de Vries R.P."/>
            <person name="Natvig D.O."/>
            <person name="Powell A.J."/>
            <person name="Tsang A."/>
            <person name="Grigoriev I.V."/>
        </authorList>
    </citation>
    <scope>NUCLEOTIDE SEQUENCE [LARGE SCALE GENOMIC DNA]</scope>
    <source>
        <strain evidence="9 10">ATCC 24622</strain>
    </source>
</reference>
<evidence type="ECO:0000313" key="9">
    <source>
        <dbReference type="EMBL" id="KAL1844737.1"/>
    </source>
</evidence>
<feature type="coiled-coil region" evidence="7">
    <location>
        <begin position="38"/>
        <end position="72"/>
    </location>
</feature>
<evidence type="ECO:0000256" key="4">
    <source>
        <dbReference type="ARBA" id="ARBA00023125"/>
    </source>
</evidence>
<dbReference type="Gene3D" id="1.20.5.170">
    <property type="match status" value="1"/>
</dbReference>
<evidence type="ECO:0000256" key="1">
    <source>
        <dbReference type="ARBA" id="ARBA00004123"/>
    </source>
</evidence>
<keyword evidence="4" id="KW-0238">DNA-binding</keyword>
<feature type="region of interest" description="Disordered" evidence="8">
    <location>
        <begin position="145"/>
        <end position="189"/>
    </location>
</feature>
<keyword evidence="7" id="KW-0175">Coiled coil</keyword>
<organism evidence="9 10">
    <name type="scientific">Phialemonium thermophilum</name>
    <dbReference type="NCBI Taxonomy" id="223376"/>
    <lineage>
        <taxon>Eukaryota</taxon>
        <taxon>Fungi</taxon>
        <taxon>Dikarya</taxon>
        <taxon>Ascomycota</taxon>
        <taxon>Pezizomycotina</taxon>
        <taxon>Sordariomycetes</taxon>
        <taxon>Sordariomycetidae</taxon>
        <taxon>Cephalothecales</taxon>
        <taxon>Cephalothecaceae</taxon>
        <taxon>Phialemonium</taxon>
    </lineage>
</organism>
<feature type="compositionally biased region" description="Polar residues" evidence="8">
    <location>
        <begin position="116"/>
        <end position="126"/>
    </location>
</feature>
<keyword evidence="5" id="KW-0804">Transcription</keyword>
<proteinExistence type="inferred from homology"/>
<feature type="compositionally biased region" description="Pro residues" evidence="8">
    <location>
        <begin position="95"/>
        <end position="113"/>
    </location>
</feature>
<feature type="compositionally biased region" description="Basic and acidic residues" evidence="8">
    <location>
        <begin position="158"/>
        <end position="176"/>
    </location>
</feature>
<evidence type="ECO:0000256" key="3">
    <source>
        <dbReference type="ARBA" id="ARBA00023015"/>
    </source>
</evidence>
<dbReference type="CDD" id="cd14688">
    <property type="entry name" value="bZIP_YAP"/>
    <property type="match status" value="1"/>
</dbReference>